<accession>Q1JYU9</accession>
<dbReference type="InterPro" id="IPR002791">
    <property type="entry name" value="ARMT1-like_metal-bd"/>
</dbReference>
<reference evidence="2" key="1">
    <citation type="submission" date="2006-05" db="EMBL/GenBank/DDBJ databases">
        <title>Annotation of the draft genome assembly of Desulfuromonas acetoxidans DSM 684.</title>
        <authorList>
            <consortium name="US DOE Joint Genome Institute (JGI-ORNL)"/>
            <person name="Larimer F."/>
            <person name="Land M."/>
            <person name="Hauser L."/>
        </authorList>
    </citation>
    <scope>NUCLEOTIDE SEQUENCE [LARGE SCALE GENOMIC DNA]</scope>
    <source>
        <strain evidence="2">DSM 684</strain>
    </source>
</reference>
<dbReference type="InterPro" id="IPR014444">
    <property type="entry name" value="PH1575-like"/>
</dbReference>
<organism evidence="2 3">
    <name type="scientific">Desulfuromonas acetoxidans (strain DSM 684 / 11070)</name>
    <dbReference type="NCBI Taxonomy" id="281689"/>
    <lineage>
        <taxon>Bacteria</taxon>
        <taxon>Pseudomonadati</taxon>
        <taxon>Thermodesulfobacteriota</taxon>
        <taxon>Desulfuromonadia</taxon>
        <taxon>Desulfuromonadales</taxon>
        <taxon>Desulfuromonadaceae</taxon>
        <taxon>Desulfuromonas</taxon>
    </lineage>
</organism>
<dbReference type="Proteomes" id="UP000005695">
    <property type="component" value="Unassembled WGS sequence"/>
</dbReference>
<dbReference type="InterPro" id="IPR036075">
    <property type="entry name" value="ARMT-1-like_metal-bd_sf"/>
</dbReference>
<dbReference type="Pfam" id="PF01937">
    <property type="entry name" value="ARMT1-like_dom"/>
    <property type="match status" value="1"/>
</dbReference>
<keyword evidence="3" id="KW-1185">Reference proteome</keyword>
<dbReference type="Gene3D" id="1.10.285.20">
    <property type="entry name" value="Uncharacterised protein PF01937, DUF89, domain 2"/>
    <property type="match status" value="1"/>
</dbReference>
<evidence type="ECO:0000259" key="1">
    <source>
        <dbReference type="Pfam" id="PF01937"/>
    </source>
</evidence>
<gene>
    <name evidence="2" type="ORF">Dace_0980</name>
</gene>
<proteinExistence type="predicted"/>
<evidence type="ECO:0000313" key="2">
    <source>
        <dbReference type="EMBL" id="EAT15316.1"/>
    </source>
</evidence>
<feature type="domain" description="Damage-control phosphatase ARMT1-like metal-binding" evidence="1">
    <location>
        <begin position="3"/>
        <end position="277"/>
    </location>
</feature>
<comment type="caution">
    <text evidence="2">The sequence shown here is derived from an EMBL/GenBank/DDBJ whole genome shotgun (WGS) entry which is preliminary data.</text>
</comment>
<dbReference type="Gene3D" id="3.40.50.10880">
    <property type="entry name" value="Uncharacterised protein PF01937, DUF89, domain 3"/>
    <property type="match status" value="1"/>
</dbReference>
<dbReference type="SUPFAM" id="SSF111321">
    <property type="entry name" value="AF1104-like"/>
    <property type="match status" value="1"/>
</dbReference>
<dbReference type="AlphaFoldDB" id="Q1JYU9"/>
<sequence length="285" mass="31498">MKTSHRCLPCFVEQTLSVLRMTDASPQQTETILRQALSLLSQIDFDATPPQTARLLHALIREKLDNPDPYADEKSRYQTLALQLYPKLEQQVKENTDPLLTALKLSIAGNSIDHGVYHAMDEARALQAIDSALHLPLVGDIERLRHDIASAESILFLADNAGEIVLDRLLIEQLPLNKTTVVVRGTAIINDALYAEAREAGLTQIVRVLDNGDNTPGTDLSLCRPDVRKAFDSTDLILAKGQGNYETLSEIDANIVFLLKAKCPVVAEHIGCQLNDALILHRLHC</sequence>
<reference evidence="2" key="2">
    <citation type="submission" date="2006-05" db="EMBL/GenBank/DDBJ databases">
        <title>Sequencing of the draft genome and assembly of Desulfuromonas acetoxidans DSM 684.</title>
        <authorList>
            <consortium name="US DOE Joint Genome Institute (JGI-PGF)"/>
            <person name="Copeland A."/>
            <person name="Lucas S."/>
            <person name="Lapidus A."/>
            <person name="Barry K."/>
            <person name="Detter J.C."/>
            <person name="Glavina del Rio T."/>
            <person name="Hammon N."/>
            <person name="Israni S."/>
            <person name="Dalin E."/>
            <person name="Tice H."/>
            <person name="Bruce D."/>
            <person name="Pitluck S."/>
            <person name="Richardson P."/>
        </authorList>
    </citation>
    <scope>NUCLEOTIDE SEQUENCE [LARGE SCALE GENOMIC DNA]</scope>
    <source>
        <strain evidence="2">DSM 684</strain>
    </source>
</reference>
<protein>
    <recommendedName>
        <fullName evidence="1">Damage-control phosphatase ARMT1-like metal-binding domain-containing protein</fullName>
    </recommendedName>
</protein>
<name>Q1JYU9_DESA6</name>
<dbReference type="RefSeq" id="WP_006000954.1">
    <property type="nucleotide sequence ID" value="NZ_AAEW02000011.1"/>
</dbReference>
<dbReference type="EMBL" id="AAEW02000011">
    <property type="protein sequence ID" value="EAT15316.1"/>
    <property type="molecule type" value="Genomic_DNA"/>
</dbReference>
<dbReference type="OrthoDB" id="9796465at2"/>
<dbReference type="PIRSF" id="PIRSF006593">
    <property type="entry name" value="UCP006593"/>
    <property type="match status" value="1"/>
</dbReference>
<evidence type="ECO:0000313" key="3">
    <source>
        <dbReference type="Proteomes" id="UP000005695"/>
    </source>
</evidence>